<protein>
    <recommendedName>
        <fullName evidence="4">Outer membrane protein assembly factor BamC</fullName>
    </recommendedName>
</protein>
<sequence length="79" mass="8478">MNKIVVLMVSAALLSACSSRYATNGEHVYLQSQNGEQLVIPPPLTASNISHFYDLPPRTQNAVVNIAPPSAPEMQADQA</sequence>
<dbReference type="RefSeq" id="WP_382343855.1">
    <property type="nucleotide sequence ID" value="NZ_JBHSAB010000024.1"/>
</dbReference>
<feature type="chain" id="PRO_5045455943" description="Outer membrane protein assembly factor BamC" evidence="1">
    <location>
        <begin position="23"/>
        <end position="79"/>
    </location>
</feature>
<proteinExistence type="predicted"/>
<dbReference type="PROSITE" id="PS51257">
    <property type="entry name" value="PROKAR_LIPOPROTEIN"/>
    <property type="match status" value="1"/>
</dbReference>
<keyword evidence="1" id="KW-0732">Signal</keyword>
<evidence type="ECO:0000256" key="1">
    <source>
        <dbReference type="SAM" id="SignalP"/>
    </source>
</evidence>
<gene>
    <name evidence="2" type="ORF">ACFORL_10720</name>
</gene>
<comment type="caution">
    <text evidence="2">The sequence shown here is derived from an EMBL/GenBank/DDBJ whole genome shotgun (WGS) entry which is preliminary data.</text>
</comment>
<dbReference type="Proteomes" id="UP001595758">
    <property type="component" value="Unassembled WGS sequence"/>
</dbReference>
<evidence type="ECO:0000313" key="3">
    <source>
        <dbReference type="Proteomes" id="UP001595758"/>
    </source>
</evidence>
<keyword evidence="3" id="KW-1185">Reference proteome</keyword>
<feature type="signal peptide" evidence="1">
    <location>
        <begin position="1"/>
        <end position="22"/>
    </location>
</feature>
<reference evidence="3" key="1">
    <citation type="journal article" date="2019" name="Int. J. Syst. Evol. Microbiol.">
        <title>The Global Catalogue of Microorganisms (GCM) 10K type strain sequencing project: providing services to taxonomists for standard genome sequencing and annotation.</title>
        <authorList>
            <consortium name="The Broad Institute Genomics Platform"/>
            <consortium name="The Broad Institute Genome Sequencing Center for Infectious Disease"/>
            <person name="Wu L."/>
            <person name="Ma J."/>
        </authorList>
    </citation>
    <scope>NUCLEOTIDE SEQUENCE [LARGE SCALE GENOMIC DNA]</scope>
    <source>
        <strain evidence="3">CCUG 59858</strain>
    </source>
</reference>
<evidence type="ECO:0008006" key="4">
    <source>
        <dbReference type="Google" id="ProtNLM"/>
    </source>
</evidence>
<evidence type="ECO:0000313" key="2">
    <source>
        <dbReference type="EMBL" id="MFC3909542.1"/>
    </source>
</evidence>
<dbReference type="EMBL" id="JBHSAB010000024">
    <property type="protein sequence ID" value="MFC3909542.1"/>
    <property type="molecule type" value="Genomic_DNA"/>
</dbReference>
<organism evidence="2 3">
    <name type="scientific">Legionella dresdenensis</name>
    <dbReference type="NCBI Taxonomy" id="450200"/>
    <lineage>
        <taxon>Bacteria</taxon>
        <taxon>Pseudomonadati</taxon>
        <taxon>Pseudomonadota</taxon>
        <taxon>Gammaproteobacteria</taxon>
        <taxon>Legionellales</taxon>
        <taxon>Legionellaceae</taxon>
        <taxon>Legionella</taxon>
    </lineage>
</organism>
<accession>A0ABV8CH37</accession>
<name>A0ABV8CH37_9GAMM</name>